<dbReference type="InterPro" id="IPR007060">
    <property type="entry name" value="FtsL/DivIC"/>
</dbReference>
<proteinExistence type="predicted"/>
<reference evidence="3 4" key="1">
    <citation type="journal article" date="2015" name="Genome Announc.">
        <title>Expanding the biotechnology potential of lactobacilli through comparative genomics of 213 strains and associated genera.</title>
        <authorList>
            <person name="Sun Z."/>
            <person name="Harris H.M."/>
            <person name="McCann A."/>
            <person name="Guo C."/>
            <person name="Argimon S."/>
            <person name="Zhang W."/>
            <person name="Yang X."/>
            <person name="Jeffery I.B."/>
            <person name="Cooney J.C."/>
            <person name="Kagawa T.F."/>
            <person name="Liu W."/>
            <person name="Song Y."/>
            <person name="Salvetti E."/>
            <person name="Wrobel A."/>
            <person name="Rasinkangas P."/>
            <person name="Parkhill J."/>
            <person name="Rea M.C."/>
            <person name="O'Sullivan O."/>
            <person name="Ritari J."/>
            <person name="Douillard F.P."/>
            <person name="Paul Ross R."/>
            <person name="Yang R."/>
            <person name="Briner A.E."/>
            <person name="Felis G.E."/>
            <person name="de Vos W.M."/>
            <person name="Barrangou R."/>
            <person name="Klaenhammer T.R."/>
            <person name="Caufield P.W."/>
            <person name="Cui Y."/>
            <person name="Zhang H."/>
            <person name="O'Toole P.W."/>
        </authorList>
    </citation>
    <scope>NUCLEOTIDE SEQUENCE [LARGE SCALE GENOMIC DNA]</scope>
    <source>
        <strain evidence="3 4">DSM 20605</strain>
    </source>
</reference>
<dbReference type="PATRIC" id="fig|1133569.4.peg.1186"/>
<dbReference type="InterPro" id="IPR039076">
    <property type="entry name" value="DivIC"/>
</dbReference>
<evidence type="ECO:0000313" key="3">
    <source>
        <dbReference type="EMBL" id="KRM88573.1"/>
    </source>
</evidence>
<name>A0A0R2C9T7_9LACO</name>
<dbReference type="eggNOG" id="COG2919">
    <property type="taxonomic scope" value="Bacteria"/>
</dbReference>
<dbReference type="Proteomes" id="UP000051576">
    <property type="component" value="Unassembled WGS sequence"/>
</dbReference>
<organism evidence="3 4">
    <name type="scientific">Liquorilactobacillus vini DSM 20605</name>
    <dbReference type="NCBI Taxonomy" id="1133569"/>
    <lineage>
        <taxon>Bacteria</taxon>
        <taxon>Bacillati</taxon>
        <taxon>Bacillota</taxon>
        <taxon>Bacilli</taxon>
        <taxon>Lactobacillales</taxon>
        <taxon>Lactobacillaceae</taxon>
        <taxon>Liquorilactobacillus</taxon>
    </lineage>
</organism>
<keyword evidence="2" id="KW-0812">Transmembrane</keyword>
<dbReference type="OrthoDB" id="2151746at2"/>
<dbReference type="PANTHER" id="PTHR40027:SF1">
    <property type="entry name" value="CELL DIVISION PROTEIN DIVIC"/>
    <property type="match status" value="1"/>
</dbReference>
<evidence type="ECO:0000313" key="4">
    <source>
        <dbReference type="Proteomes" id="UP000051576"/>
    </source>
</evidence>
<comment type="caution">
    <text evidence="3">The sequence shown here is derived from an EMBL/GenBank/DDBJ whole genome shotgun (WGS) entry which is preliminary data.</text>
</comment>
<dbReference type="GO" id="GO:0051301">
    <property type="term" value="P:cell division"/>
    <property type="evidence" value="ECO:0007669"/>
    <property type="project" value="InterPro"/>
</dbReference>
<evidence type="ECO:0008006" key="5">
    <source>
        <dbReference type="Google" id="ProtNLM"/>
    </source>
</evidence>
<dbReference type="PANTHER" id="PTHR40027">
    <property type="entry name" value="CELL DIVISION PROTEIN DIVIC"/>
    <property type="match status" value="1"/>
</dbReference>
<feature type="coiled-coil region" evidence="1">
    <location>
        <begin position="82"/>
        <end position="109"/>
    </location>
</feature>
<keyword evidence="2" id="KW-0472">Membrane</keyword>
<evidence type="ECO:0000256" key="2">
    <source>
        <dbReference type="SAM" id="Phobius"/>
    </source>
</evidence>
<feature type="transmembrane region" description="Helical" evidence="2">
    <location>
        <begin position="50"/>
        <end position="69"/>
    </location>
</feature>
<evidence type="ECO:0000256" key="1">
    <source>
        <dbReference type="SAM" id="Coils"/>
    </source>
</evidence>
<protein>
    <recommendedName>
        <fullName evidence="5">Septum formation initiator</fullName>
    </recommendedName>
</protein>
<sequence>MQMINLGVDDLNESQKKIKVLQTPYFKQQSSQSQIRARRKQLKRIHRKRLLGISLIFLAAFSFLAFRIIKTQHSTADVVQQSNVAQKKLKQVTTQHKNLKQQVKQLNNDDYLQKLIREKYYYSKSGETIYNLPAGSQNNIAK</sequence>
<keyword evidence="1" id="KW-0175">Coiled coil</keyword>
<dbReference type="AlphaFoldDB" id="A0A0R2C9T7"/>
<dbReference type="EMBL" id="AYYX01000029">
    <property type="protein sequence ID" value="KRM88573.1"/>
    <property type="molecule type" value="Genomic_DNA"/>
</dbReference>
<accession>A0A0R2C9T7</accession>
<dbReference type="Pfam" id="PF04977">
    <property type="entry name" value="DivIC"/>
    <property type="match status" value="1"/>
</dbReference>
<keyword evidence="4" id="KW-1185">Reference proteome</keyword>
<dbReference type="STRING" id="1133569.FD21_GL001057"/>
<gene>
    <name evidence="3" type="ORF">FD21_GL001057</name>
</gene>
<keyword evidence="2" id="KW-1133">Transmembrane helix</keyword>